<proteinExistence type="predicted"/>
<dbReference type="OrthoDB" id="2963168at2759"/>
<dbReference type="InterPro" id="IPR043129">
    <property type="entry name" value="ATPase_NBD"/>
</dbReference>
<dbReference type="PANTHER" id="PTHR14187">
    <property type="entry name" value="ALPHA KINASE/ELONGATION FACTOR 2 KINASE"/>
    <property type="match status" value="1"/>
</dbReference>
<dbReference type="SUPFAM" id="SSF53067">
    <property type="entry name" value="Actin-like ATPase domain"/>
    <property type="match status" value="2"/>
</dbReference>
<sequence>MLYAGGHPGANVVIVRPGGNVGIYPAQPQPQPHHPHQQPYAVHHVAAGGRPLHYPPQPASYTPNMRPVAAAHYPQSQLQHIRPGSMTPGPVYHQVMPRPATTVGGTPITMMPVHPHQQPGVNPSFVVRTPSMVVPAAGAGGVVAGLPPGVMPVASSAGHGGYRPMLIRPSGAATAATGGMVIPGVSAAPPTSMAAAGVIATSAAGGTAIGGGGGGGGSGIPQPGAGVMSPGIARMPLPVVPLTSAGGSRPVLIAAGPPSIIKPSRTKALQERPVPVIKLNAKINTLLSDFWGDDIDVARDGRVIDRSKQANGGSSSEKRQRLPKQNGIVVGIDFGNTFTGVSYAHQADGELIDIVKWPRHLNSYAKVPTASLYSTGDRTFVDWGSAALSLYKRAKEDRTLIRNYKLLLFDREAKGRLENGLHLTDVFSQYIQRVHRHVMDEINKSQVHAAESIPIHYCITVPQAWTLPTRELILRCYVEAGVILQTPAPNMTVITEAEAAATYCREKCDEFESLMDGDIFMICDAGGLTTTITVFRVDDALGVRQFVRVSSAHAENCGSVILDRLFRDLVLRKLHGKLDLEAKPQRRNAFETLLERFGEIKAQFDANSREEPKHISVPMGLEVREIQPPPDWLEDEYMTLRGEELCDEVFDPIVRKVKELIRTQTKVHPICAGLFMVGGFGANKYLLHRLEQSRRTEPTTTGVNSGNKRESLTRPTTGASSLSSLTEMNGHVQQVYQHALEMENDPESIGVVKKVIMVPKAEMAVAKGAVIYGLKSASANNKPFL</sequence>
<name>A0A9P6QBZ4_9FUNG</name>
<dbReference type="PANTHER" id="PTHR14187:SF5">
    <property type="entry name" value="HEAT SHOCK 70 KDA PROTEIN 12A"/>
    <property type="match status" value="1"/>
</dbReference>
<dbReference type="CDD" id="cd10170">
    <property type="entry name" value="ASKHA_NBD_HSP70"/>
    <property type="match status" value="1"/>
</dbReference>
<reference evidence="2" key="1">
    <citation type="journal article" date="2020" name="Fungal Divers.">
        <title>Resolving the Mortierellaceae phylogeny through synthesis of multi-gene phylogenetics and phylogenomics.</title>
        <authorList>
            <person name="Vandepol N."/>
            <person name="Liber J."/>
            <person name="Desiro A."/>
            <person name="Na H."/>
            <person name="Kennedy M."/>
            <person name="Barry K."/>
            <person name="Grigoriev I.V."/>
            <person name="Miller A.N."/>
            <person name="O'Donnell K."/>
            <person name="Stajich J.E."/>
            <person name="Bonito G."/>
        </authorList>
    </citation>
    <scope>NUCLEOTIDE SEQUENCE</scope>
    <source>
        <strain evidence="2">BC1065</strain>
    </source>
</reference>
<evidence type="ECO:0008006" key="4">
    <source>
        <dbReference type="Google" id="ProtNLM"/>
    </source>
</evidence>
<comment type="caution">
    <text evidence="2">The sequence shown here is derived from an EMBL/GenBank/DDBJ whole genome shotgun (WGS) entry which is preliminary data.</text>
</comment>
<accession>A0A9P6QBZ4</accession>
<evidence type="ECO:0000313" key="2">
    <source>
        <dbReference type="EMBL" id="KAG0265224.1"/>
    </source>
</evidence>
<dbReference type="Gene3D" id="3.90.640.10">
    <property type="entry name" value="Actin, Chain A, domain 4"/>
    <property type="match status" value="1"/>
</dbReference>
<keyword evidence="3" id="KW-1185">Reference proteome</keyword>
<evidence type="ECO:0000256" key="1">
    <source>
        <dbReference type="SAM" id="MobiDB-lite"/>
    </source>
</evidence>
<dbReference type="Proteomes" id="UP000807716">
    <property type="component" value="Unassembled WGS sequence"/>
</dbReference>
<dbReference type="Gene3D" id="3.30.420.40">
    <property type="match status" value="2"/>
</dbReference>
<protein>
    <recommendedName>
        <fullName evidence="4">Actin-like ATPase domain-containing protein</fullName>
    </recommendedName>
</protein>
<feature type="region of interest" description="Disordered" evidence="1">
    <location>
        <begin position="691"/>
        <end position="721"/>
    </location>
</feature>
<dbReference type="EMBL" id="JAAAJB010000120">
    <property type="protein sequence ID" value="KAG0265224.1"/>
    <property type="molecule type" value="Genomic_DNA"/>
</dbReference>
<dbReference type="AlphaFoldDB" id="A0A9P6QBZ4"/>
<evidence type="ECO:0000313" key="3">
    <source>
        <dbReference type="Proteomes" id="UP000807716"/>
    </source>
</evidence>
<organism evidence="2 3">
    <name type="scientific">Actinomortierella ambigua</name>
    <dbReference type="NCBI Taxonomy" id="1343610"/>
    <lineage>
        <taxon>Eukaryota</taxon>
        <taxon>Fungi</taxon>
        <taxon>Fungi incertae sedis</taxon>
        <taxon>Mucoromycota</taxon>
        <taxon>Mortierellomycotina</taxon>
        <taxon>Mortierellomycetes</taxon>
        <taxon>Mortierellales</taxon>
        <taxon>Mortierellaceae</taxon>
        <taxon>Actinomortierella</taxon>
    </lineage>
</organism>
<gene>
    <name evidence="2" type="ORF">DFQ27_000754</name>
</gene>